<keyword evidence="5 7" id="KW-0326">Glycosidase</keyword>
<evidence type="ECO:0000256" key="8">
    <source>
        <dbReference type="RuleBase" id="RU004453"/>
    </source>
</evidence>
<dbReference type="Pfam" id="PF00704">
    <property type="entry name" value="Glyco_hydro_18"/>
    <property type="match status" value="1"/>
</dbReference>
<dbReference type="Proteomes" id="UP000054270">
    <property type="component" value="Unassembled WGS sequence"/>
</dbReference>
<keyword evidence="2 7" id="KW-0378">Hydrolase</keyword>
<dbReference type="InterPro" id="IPR017853">
    <property type="entry name" value="GH"/>
</dbReference>
<dbReference type="PROSITE" id="PS01095">
    <property type="entry name" value="GH18_1"/>
    <property type="match status" value="1"/>
</dbReference>
<gene>
    <name evidence="12" type="ORF">HYPSUDRAFT_916425</name>
</gene>
<keyword evidence="4" id="KW-0119">Carbohydrate metabolism</keyword>
<dbReference type="GO" id="GO:0008843">
    <property type="term" value="F:endochitinase activity"/>
    <property type="evidence" value="ECO:0007669"/>
    <property type="project" value="UniProtKB-EC"/>
</dbReference>
<feature type="domain" description="GH18" evidence="11">
    <location>
        <begin position="90"/>
        <end position="459"/>
    </location>
</feature>
<evidence type="ECO:0000256" key="5">
    <source>
        <dbReference type="ARBA" id="ARBA00023295"/>
    </source>
</evidence>
<dbReference type="GO" id="GO:0000272">
    <property type="term" value="P:polysaccharide catabolic process"/>
    <property type="evidence" value="ECO:0007669"/>
    <property type="project" value="UniProtKB-KW"/>
</dbReference>
<keyword evidence="13" id="KW-1185">Reference proteome</keyword>
<sequence length="459" mass="48446">MFAPCLFCLLLASLPATILARPTRTGWSHSTISQSTAIATTSTTPGTTQSTALQSTDTVTSSIVASSTRSAAPQTTSAGSQPTTNVTGNIIMAGWYPAWLGASYPPDQISWSKYNSMAFSFGIPTADPSVITLDADSQALLPTFVSAAKKNNVKAFLSLGGWSGSQYFSPCMATDSSRTAFVNAIVGLVQQYSLDGIDFDWEYPGKQGNTANQVSLDDSANFLAMLQQLKATDVGSNLKISAAVTLTPFVGADGQPMSDVSEFAKVIDFIEIMAYDIWGSWSAGVGPNAPLYDKCATKQAGSVETAVDNWASANFPKNQIVVGVPSYGRGFSVPSSESNDIGKFPTFDVSQTPAGDEDTSSTPSSANSGLFDFSALVTQGYLTATGEAASGVTYDFDDCSQTPFIYKQSTNVMISYDDARSFASKGSYIKDQSLGGFAMWHVLGDSNDILLDSIHNAVQ</sequence>
<evidence type="ECO:0000259" key="11">
    <source>
        <dbReference type="PROSITE" id="PS51910"/>
    </source>
</evidence>
<evidence type="ECO:0000313" key="13">
    <source>
        <dbReference type="Proteomes" id="UP000054270"/>
    </source>
</evidence>
<dbReference type="SMART" id="SM00636">
    <property type="entry name" value="Glyco_18"/>
    <property type="match status" value="1"/>
</dbReference>
<evidence type="ECO:0000256" key="7">
    <source>
        <dbReference type="RuleBase" id="RU000489"/>
    </source>
</evidence>
<feature type="region of interest" description="Disordered" evidence="9">
    <location>
        <begin position="64"/>
        <end position="83"/>
    </location>
</feature>
<dbReference type="InterPro" id="IPR029070">
    <property type="entry name" value="Chitinase_insertion_sf"/>
</dbReference>
<reference evidence="13" key="1">
    <citation type="submission" date="2014-04" db="EMBL/GenBank/DDBJ databases">
        <title>Evolutionary Origins and Diversification of the Mycorrhizal Mutualists.</title>
        <authorList>
            <consortium name="DOE Joint Genome Institute"/>
            <consortium name="Mycorrhizal Genomics Consortium"/>
            <person name="Kohler A."/>
            <person name="Kuo A."/>
            <person name="Nagy L.G."/>
            <person name="Floudas D."/>
            <person name="Copeland A."/>
            <person name="Barry K.W."/>
            <person name="Cichocki N."/>
            <person name="Veneault-Fourrey C."/>
            <person name="LaButti K."/>
            <person name="Lindquist E.A."/>
            <person name="Lipzen A."/>
            <person name="Lundell T."/>
            <person name="Morin E."/>
            <person name="Murat C."/>
            <person name="Riley R."/>
            <person name="Ohm R."/>
            <person name="Sun H."/>
            <person name="Tunlid A."/>
            <person name="Henrissat B."/>
            <person name="Grigoriev I.V."/>
            <person name="Hibbett D.S."/>
            <person name="Martin F."/>
        </authorList>
    </citation>
    <scope>NUCLEOTIDE SEQUENCE [LARGE SCALE GENOMIC DNA]</scope>
    <source>
        <strain evidence="13">FD-334 SS-4</strain>
    </source>
</reference>
<dbReference type="GO" id="GO:0006032">
    <property type="term" value="P:chitin catabolic process"/>
    <property type="evidence" value="ECO:0007669"/>
    <property type="project" value="UniProtKB-KW"/>
</dbReference>
<dbReference type="STRING" id="945553.A0A0D2M6H2"/>
<dbReference type="SUPFAM" id="SSF51445">
    <property type="entry name" value="(Trans)glycosidases"/>
    <property type="match status" value="1"/>
</dbReference>
<evidence type="ECO:0000313" key="12">
    <source>
        <dbReference type="EMBL" id="KJA18753.1"/>
    </source>
</evidence>
<dbReference type="EMBL" id="KN817585">
    <property type="protein sequence ID" value="KJA18753.1"/>
    <property type="molecule type" value="Genomic_DNA"/>
</dbReference>
<feature type="chain" id="PRO_5002264482" evidence="10">
    <location>
        <begin position="21"/>
        <end position="459"/>
    </location>
</feature>
<feature type="signal peptide" evidence="10">
    <location>
        <begin position="1"/>
        <end position="20"/>
    </location>
</feature>
<dbReference type="AlphaFoldDB" id="A0A0D2M6H2"/>
<dbReference type="InterPro" id="IPR011583">
    <property type="entry name" value="Chitinase_II/V-like_cat"/>
</dbReference>
<name>A0A0D2M6H2_HYPSF</name>
<dbReference type="PANTHER" id="PTHR11177">
    <property type="entry name" value="CHITINASE"/>
    <property type="match status" value="1"/>
</dbReference>
<comment type="similarity">
    <text evidence="8">Belongs to the glycosyl hydrolase 18 family.</text>
</comment>
<comment type="catalytic activity">
    <reaction evidence="1">
        <text>Random endo-hydrolysis of N-acetyl-beta-D-glucosaminide (1-&gt;4)-beta-linkages in chitin and chitodextrins.</text>
        <dbReference type="EC" id="3.2.1.14"/>
    </reaction>
</comment>
<dbReference type="InterPro" id="IPR001579">
    <property type="entry name" value="Glyco_hydro_18_chit_AS"/>
</dbReference>
<evidence type="ECO:0000256" key="4">
    <source>
        <dbReference type="ARBA" id="ARBA00023277"/>
    </source>
</evidence>
<dbReference type="GO" id="GO:0005576">
    <property type="term" value="C:extracellular region"/>
    <property type="evidence" value="ECO:0007669"/>
    <property type="project" value="TreeGrafter"/>
</dbReference>
<dbReference type="InterPro" id="IPR050314">
    <property type="entry name" value="Glycosyl_Hydrlase_18"/>
</dbReference>
<dbReference type="OrthoDB" id="73875at2759"/>
<dbReference type="InterPro" id="IPR001223">
    <property type="entry name" value="Glyco_hydro18_cat"/>
</dbReference>
<dbReference type="OMA" id="WESMEIN"/>
<keyword evidence="6" id="KW-0624">Polysaccharide degradation</keyword>
<dbReference type="PROSITE" id="PS51910">
    <property type="entry name" value="GH18_2"/>
    <property type="match status" value="1"/>
</dbReference>
<dbReference type="Gene3D" id="3.20.20.80">
    <property type="entry name" value="Glycosidases"/>
    <property type="match status" value="1"/>
</dbReference>
<accession>A0A0D2M6H2</accession>
<feature type="region of interest" description="Disordered" evidence="9">
    <location>
        <begin position="342"/>
        <end position="366"/>
    </location>
</feature>
<dbReference type="PANTHER" id="PTHR11177:SF317">
    <property type="entry name" value="CHITINASE 12-RELATED"/>
    <property type="match status" value="1"/>
</dbReference>
<proteinExistence type="inferred from homology"/>
<protein>
    <submittedName>
        <fullName evidence="12">Glycoside hydrolase family 18 protein</fullName>
    </submittedName>
</protein>
<evidence type="ECO:0000256" key="10">
    <source>
        <dbReference type="SAM" id="SignalP"/>
    </source>
</evidence>
<dbReference type="Gene3D" id="3.10.50.10">
    <property type="match status" value="1"/>
</dbReference>
<evidence type="ECO:0000256" key="6">
    <source>
        <dbReference type="ARBA" id="ARBA00023326"/>
    </source>
</evidence>
<keyword evidence="10" id="KW-0732">Signal</keyword>
<keyword evidence="3" id="KW-0146">Chitin degradation</keyword>
<evidence type="ECO:0000256" key="2">
    <source>
        <dbReference type="ARBA" id="ARBA00022801"/>
    </source>
</evidence>
<dbReference type="GO" id="GO:0008061">
    <property type="term" value="F:chitin binding"/>
    <property type="evidence" value="ECO:0007669"/>
    <property type="project" value="InterPro"/>
</dbReference>
<dbReference type="SUPFAM" id="SSF54556">
    <property type="entry name" value="Chitinase insertion domain"/>
    <property type="match status" value="1"/>
</dbReference>
<evidence type="ECO:0000256" key="1">
    <source>
        <dbReference type="ARBA" id="ARBA00000822"/>
    </source>
</evidence>
<evidence type="ECO:0000256" key="9">
    <source>
        <dbReference type="SAM" id="MobiDB-lite"/>
    </source>
</evidence>
<organism evidence="12 13">
    <name type="scientific">Hypholoma sublateritium (strain FD-334 SS-4)</name>
    <dbReference type="NCBI Taxonomy" id="945553"/>
    <lineage>
        <taxon>Eukaryota</taxon>
        <taxon>Fungi</taxon>
        <taxon>Dikarya</taxon>
        <taxon>Basidiomycota</taxon>
        <taxon>Agaricomycotina</taxon>
        <taxon>Agaricomycetes</taxon>
        <taxon>Agaricomycetidae</taxon>
        <taxon>Agaricales</taxon>
        <taxon>Agaricineae</taxon>
        <taxon>Strophariaceae</taxon>
        <taxon>Hypholoma</taxon>
    </lineage>
</organism>
<evidence type="ECO:0000256" key="3">
    <source>
        <dbReference type="ARBA" id="ARBA00023024"/>
    </source>
</evidence>